<evidence type="ECO:0000313" key="6">
    <source>
        <dbReference type="EMBL" id="CAI2360036.1"/>
    </source>
</evidence>
<feature type="transmembrane region" description="Helical" evidence="5">
    <location>
        <begin position="149"/>
        <end position="166"/>
    </location>
</feature>
<feature type="transmembrane region" description="Helical" evidence="5">
    <location>
        <begin position="206"/>
        <end position="230"/>
    </location>
</feature>
<dbReference type="InterPro" id="IPR005828">
    <property type="entry name" value="MFS_sugar_transport-like"/>
</dbReference>
<evidence type="ECO:0000256" key="5">
    <source>
        <dbReference type="SAM" id="Phobius"/>
    </source>
</evidence>
<protein>
    <submittedName>
        <fullName evidence="6">Uncharacterized protein</fullName>
    </submittedName>
</protein>
<keyword evidence="4 5" id="KW-0472">Membrane</keyword>
<name>A0AAD1U104_EUPCR</name>
<sequence>MHANQDPNGNDTVDEGLNSNQLLEKAGGYGRMQWYILLYVVICRQGLSFILFSLPFSEIVPRLECYDQSSGAFLECTKDQICMGDTLIDRNLWRPDFSNYRSFKNWMTELELYCYSDFMIGLLGSVVFIGFALGGIVLKQSDTFGRKKIILSGYILACVCSIILYFCKNMYVIYVTLFFSGFSFYKDFCLYIYLLEITPQKYQVYVGSVFQSCAAVLSVIPVCLFLILGGENLQDMFTVGLALSMVSPIMTFFIPESPKYLYEKKMYPELRETLSSISATNRVEMGQYYVKGEVSLESMELQDRKFVKLNPKTSREISVSPSSNQISESLQTPLINHHKEEFSIVMYLKEKTRLINFISVVICFCIISFNYYEISFALKYIDGDIYINLLSTCISETLGNFSGSIIQKYFGSRLGMVVCYCLSFLSVLCLLFTTNPGVIVTAVFFGKFFISGAFIIAYFINTEMFCALFIPFSFAVCNFCSRLFTMMAPQVAEMKPRQISIIVFMALLVVASLCALAIRNR</sequence>
<dbReference type="GO" id="GO:0022857">
    <property type="term" value="F:transmembrane transporter activity"/>
    <property type="evidence" value="ECO:0007669"/>
    <property type="project" value="InterPro"/>
</dbReference>
<feature type="transmembrane region" description="Helical" evidence="5">
    <location>
        <begin position="34"/>
        <end position="54"/>
    </location>
</feature>
<feature type="transmembrane region" description="Helical" evidence="5">
    <location>
        <begin position="172"/>
        <end position="194"/>
    </location>
</feature>
<feature type="transmembrane region" description="Helical" evidence="5">
    <location>
        <begin position="236"/>
        <end position="255"/>
    </location>
</feature>
<keyword evidence="3 5" id="KW-1133">Transmembrane helix</keyword>
<dbReference type="PANTHER" id="PTHR24064">
    <property type="entry name" value="SOLUTE CARRIER FAMILY 22 MEMBER"/>
    <property type="match status" value="1"/>
</dbReference>
<evidence type="ECO:0000256" key="2">
    <source>
        <dbReference type="ARBA" id="ARBA00022692"/>
    </source>
</evidence>
<comment type="subcellular location">
    <subcellularLocation>
        <location evidence="1">Membrane</location>
        <topology evidence="1">Multi-pass membrane protein</topology>
    </subcellularLocation>
</comment>
<dbReference type="Pfam" id="PF00083">
    <property type="entry name" value="Sugar_tr"/>
    <property type="match status" value="1"/>
</dbReference>
<feature type="transmembrane region" description="Helical" evidence="5">
    <location>
        <begin position="467"/>
        <end position="487"/>
    </location>
</feature>
<dbReference type="Gene3D" id="1.20.1250.20">
    <property type="entry name" value="MFS general substrate transporter like domains"/>
    <property type="match status" value="1"/>
</dbReference>
<proteinExistence type="predicted"/>
<evidence type="ECO:0000256" key="3">
    <source>
        <dbReference type="ARBA" id="ARBA00022989"/>
    </source>
</evidence>
<evidence type="ECO:0000256" key="1">
    <source>
        <dbReference type="ARBA" id="ARBA00004141"/>
    </source>
</evidence>
<feature type="transmembrane region" description="Helical" evidence="5">
    <location>
        <begin position="499"/>
        <end position="518"/>
    </location>
</feature>
<feature type="transmembrane region" description="Helical" evidence="5">
    <location>
        <begin position="354"/>
        <end position="373"/>
    </location>
</feature>
<feature type="transmembrane region" description="Helical" evidence="5">
    <location>
        <begin position="439"/>
        <end position="460"/>
    </location>
</feature>
<feature type="transmembrane region" description="Helical" evidence="5">
    <location>
        <begin position="414"/>
        <end position="433"/>
    </location>
</feature>
<evidence type="ECO:0000313" key="7">
    <source>
        <dbReference type="Proteomes" id="UP001295684"/>
    </source>
</evidence>
<evidence type="ECO:0000256" key="4">
    <source>
        <dbReference type="ARBA" id="ARBA00023136"/>
    </source>
</evidence>
<accession>A0AAD1U104</accession>
<dbReference type="EMBL" id="CAMPGE010001256">
    <property type="protein sequence ID" value="CAI2360036.1"/>
    <property type="molecule type" value="Genomic_DNA"/>
</dbReference>
<keyword evidence="2 5" id="KW-0812">Transmembrane</keyword>
<dbReference type="SUPFAM" id="SSF103473">
    <property type="entry name" value="MFS general substrate transporter"/>
    <property type="match status" value="1"/>
</dbReference>
<reference evidence="6" key="1">
    <citation type="submission" date="2023-07" db="EMBL/GenBank/DDBJ databases">
        <authorList>
            <consortium name="AG Swart"/>
            <person name="Singh M."/>
            <person name="Singh A."/>
            <person name="Seah K."/>
            <person name="Emmerich C."/>
        </authorList>
    </citation>
    <scope>NUCLEOTIDE SEQUENCE</scope>
    <source>
        <strain evidence="6">DP1</strain>
    </source>
</reference>
<comment type="caution">
    <text evidence="6">The sequence shown here is derived from an EMBL/GenBank/DDBJ whole genome shotgun (WGS) entry which is preliminary data.</text>
</comment>
<gene>
    <name evidence="6" type="ORF">ECRASSUSDP1_LOCUS1332</name>
</gene>
<feature type="transmembrane region" description="Helical" evidence="5">
    <location>
        <begin position="118"/>
        <end position="137"/>
    </location>
</feature>
<dbReference type="Proteomes" id="UP001295684">
    <property type="component" value="Unassembled WGS sequence"/>
</dbReference>
<dbReference type="GO" id="GO:0016020">
    <property type="term" value="C:membrane"/>
    <property type="evidence" value="ECO:0007669"/>
    <property type="project" value="UniProtKB-SubCell"/>
</dbReference>
<keyword evidence="7" id="KW-1185">Reference proteome</keyword>
<dbReference type="AlphaFoldDB" id="A0AAD1U104"/>
<organism evidence="6 7">
    <name type="scientific">Euplotes crassus</name>
    <dbReference type="NCBI Taxonomy" id="5936"/>
    <lineage>
        <taxon>Eukaryota</taxon>
        <taxon>Sar</taxon>
        <taxon>Alveolata</taxon>
        <taxon>Ciliophora</taxon>
        <taxon>Intramacronucleata</taxon>
        <taxon>Spirotrichea</taxon>
        <taxon>Hypotrichia</taxon>
        <taxon>Euplotida</taxon>
        <taxon>Euplotidae</taxon>
        <taxon>Moneuplotes</taxon>
    </lineage>
</organism>
<dbReference type="InterPro" id="IPR036259">
    <property type="entry name" value="MFS_trans_sf"/>
</dbReference>